<dbReference type="GO" id="GO:0005886">
    <property type="term" value="C:plasma membrane"/>
    <property type="evidence" value="ECO:0007669"/>
    <property type="project" value="UniProtKB-SubCell"/>
</dbReference>
<dbReference type="Proteomes" id="UP000298246">
    <property type="component" value="Unassembled WGS sequence"/>
</dbReference>
<comment type="caution">
    <text evidence="10">The sequence shown here is derived from an EMBL/GenBank/DDBJ whole genome shotgun (WGS) entry which is preliminary data.</text>
</comment>
<dbReference type="FunFam" id="1.10.287.950:FF:000001">
    <property type="entry name" value="Methyl-accepting chemotaxis sensory transducer"/>
    <property type="match status" value="1"/>
</dbReference>
<keyword evidence="4 6" id="KW-0807">Transducer</keyword>
<dbReference type="OrthoDB" id="358716at2"/>
<dbReference type="SMART" id="SM00304">
    <property type="entry name" value="HAMP"/>
    <property type="match status" value="1"/>
</dbReference>
<protein>
    <recommendedName>
        <fullName evidence="12">Methyl-accepting chemotaxis protein</fullName>
    </recommendedName>
</protein>
<feature type="domain" description="Methyl-accepting transducer" evidence="8">
    <location>
        <begin position="270"/>
        <end position="513"/>
    </location>
</feature>
<dbReference type="CDD" id="cd06225">
    <property type="entry name" value="HAMP"/>
    <property type="match status" value="1"/>
</dbReference>
<dbReference type="SMART" id="SM00283">
    <property type="entry name" value="MA"/>
    <property type="match status" value="1"/>
</dbReference>
<accession>A0A4Y8Q2F3</accession>
<dbReference type="SUPFAM" id="SSF58104">
    <property type="entry name" value="Methyl-accepting chemotaxis protein (MCP) signaling domain"/>
    <property type="match status" value="1"/>
</dbReference>
<comment type="similarity">
    <text evidence="5">Belongs to the methyl-accepting chemotaxis (MCP) protein family.</text>
</comment>
<evidence type="ECO:0000313" key="10">
    <source>
        <dbReference type="EMBL" id="TFE88030.1"/>
    </source>
</evidence>
<feature type="transmembrane region" description="Helical" evidence="7">
    <location>
        <begin position="191"/>
        <end position="212"/>
    </location>
</feature>
<dbReference type="EMBL" id="MYFO01000011">
    <property type="protein sequence ID" value="TFE88030.1"/>
    <property type="molecule type" value="Genomic_DNA"/>
</dbReference>
<keyword evidence="3 7" id="KW-0472">Membrane</keyword>
<dbReference type="InterPro" id="IPR004089">
    <property type="entry name" value="MCPsignal_dom"/>
</dbReference>
<sequence>MRREFMKFSIRMKLLSSFASVIVLLIATGLIAIVEMNFMGSKATQVKESWLPNVLTLGQMRNNVQEVRGWMLRYIVSNDGAARAGMEEKIQRLLDEQEASTNSYLEALQSAEEKKHFDIFNKSWNSYAGQIPTIMKTSVTGTNAQVNELLNQAVGDLNKASEALDASIELSNAGAVNEVDDSVSSYERGRLVVSIMILVAALLAVALALWIAQSISRPAQKLLALLQKVANGDLKEQADIRSQDEMGLLANALNETVAKLRELIARVAVSAQSLSAASEQISASAEEIAGGTTMQATAAQTINELFKELSRVIDSVARNAETASELANETRTGAELGGTVVQASMNGMEQLNVQMSLLKADSSKIGDIIEVINEIAEQTNLLALNAAIEAARAGEQGRGFAVVADEVRKLAERSSSATKEIGLIIKGMQENTQKSVKALTDAVELSQQTGTALHGIIGRVNDSARQVTEIAAASEEQAAQSGEVMAAIEAIASASQEAAAAAEETAASSQSLALLAEDLNRSVSLFKV</sequence>
<feature type="domain" description="HAMP" evidence="9">
    <location>
        <begin position="213"/>
        <end position="265"/>
    </location>
</feature>
<evidence type="ECO:0000256" key="1">
    <source>
        <dbReference type="ARBA" id="ARBA00004236"/>
    </source>
</evidence>
<keyword evidence="2" id="KW-1003">Cell membrane</keyword>
<dbReference type="GO" id="GO:0004888">
    <property type="term" value="F:transmembrane signaling receptor activity"/>
    <property type="evidence" value="ECO:0007669"/>
    <property type="project" value="InterPro"/>
</dbReference>
<evidence type="ECO:0000256" key="4">
    <source>
        <dbReference type="ARBA" id="ARBA00023224"/>
    </source>
</evidence>
<organism evidence="10 11">
    <name type="scientific">Paenibacillus athensensis</name>
    <dbReference type="NCBI Taxonomy" id="1967502"/>
    <lineage>
        <taxon>Bacteria</taxon>
        <taxon>Bacillati</taxon>
        <taxon>Bacillota</taxon>
        <taxon>Bacilli</taxon>
        <taxon>Bacillales</taxon>
        <taxon>Paenibacillaceae</taxon>
        <taxon>Paenibacillus</taxon>
    </lineage>
</organism>
<dbReference type="Pfam" id="PF12729">
    <property type="entry name" value="4HB_MCP_1"/>
    <property type="match status" value="1"/>
</dbReference>
<evidence type="ECO:0000256" key="7">
    <source>
        <dbReference type="SAM" id="Phobius"/>
    </source>
</evidence>
<dbReference type="Pfam" id="PF00672">
    <property type="entry name" value="HAMP"/>
    <property type="match status" value="1"/>
</dbReference>
<keyword evidence="7" id="KW-0812">Transmembrane</keyword>
<comment type="subcellular location">
    <subcellularLocation>
        <location evidence="1">Cell membrane</location>
    </subcellularLocation>
</comment>
<gene>
    <name evidence="10" type="ORF">B5M42_10775</name>
</gene>
<evidence type="ECO:0000256" key="6">
    <source>
        <dbReference type="PROSITE-ProRule" id="PRU00284"/>
    </source>
</evidence>
<evidence type="ECO:0000256" key="3">
    <source>
        <dbReference type="ARBA" id="ARBA00023136"/>
    </source>
</evidence>
<dbReference type="GO" id="GO:0006935">
    <property type="term" value="P:chemotaxis"/>
    <property type="evidence" value="ECO:0007669"/>
    <property type="project" value="InterPro"/>
</dbReference>
<evidence type="ECO:0008006" key="12">
    <source>
        <dbReference type="Google" id="ProtNLM"/>
    </source>
</evidence>
<keyword evidence="11" id="KW-1185">Reference proteome</keyword>
<dbReference type="PROSITE" id="PS50885">
    <property type="entry name" value="HAMP"/>
    <property type="match status" value="1"/>
</dbReference>
<proteinExistence type="inferred from homology"/>
<evidence type="ECO:0000256" key="2">
    <source>
        <dbReference type="ARBA" id="ARBA00022475"/>
    </source>
</evidence>
<dbReference type="PANTHER" id="PTHR32089">
    <property type="entry name" value="METHYL-ACCEPTING CHEMOTAXIS PROTEIN MCPB"/>
    <property type="match status" value="1"/>
</dbReference>
<dbReference type="Pfam" id="PF00015">
    <property type="entry name" value="MCPsignal"/>
    <property type="match status" value="1"/>
</dbReference>
<dbReference type="InterPro" id="IPR004090">
    <property type="entry name" value="Chemotax_Me-accpt_rcpt"/>
</dbReference>
<dbReference type="PANTHER" id="PTHR32089:SF112">
    <property type="entry name" value="LYSOZYME-LIKE PROTEIN-RELATED"/>
    <property type="match status" value="1"/>
</dbReference>
<evidence type="ECO:0000259" key="8">
    <source>
        <dbReference type="PROSITE" id="PS50111"/>
    </source>
</evidence>
<dbReference type="PROSITE" id="PS50111">
    <property type="entry name" value="CHEMOTAXIS_TRANSDUC_2"/>
    <property type="match status" value="1"/>
</dbReference>
<evidence type="ECO:0000259" key="9">
    <source>
        <dbReference type="PROSITE" id="PS50885"/>
    </source>
</evidence>
<name>A0A4Y8Q2F3_9BACL</name>
<dbReference type="AlphaFoldDB" id="A0A4Y8Q2F3"/>
<evidence type="ECO:0000256" key="5">
    <source>
        <dbReference type="ARBA" id="ARBA00029447"/>
    </source>
</evidence>
<dbReference type="InterPro" id="IPR003660">
    <property type="entry name" value="HAMP_dom"/>
</dbReference>
<keyword evidence="7" id="KW-1133">Transmembrane helix</keyword>
<dbReference type="Gene3D" id="1.10.287.950">
    <property type="entry name" value="Methyl-accepting chemotaxis protein"/>
    <property type="match status" value="1"/>
</dbReference>
<dbReference type="InterPro" id="IPR024478">
    <property type="entry name" value="HlyB_4HB_MCP"/>
</dbReference>
<reference evidence="10 11" key="1">
    <citation type="submission" date="2017-03" db="EMBL/GenBank/DDBJ databases">
        <title>Isolation of Levoglucosan Utilizing Bacteria.</title>
        <authorList>
            <person name="Arya A.S."/>
        </authorList>
    </citation>
    <scope>NUCLEOTIDE SEQUENCE [LARGE SCALE GENOMIC DNA]</scope>
    <source>
        <strain evidence="10 11">MEC069</strain>
    </source>
</reference>
<dbReference type="GO" id="GO:0007165">
    <property type="term" value="P:signal transduction"/>
    <property type="evidence" value="ECO:0007669"/>
    <property type="project" value="UniProtKB-KW"/>
</dbReference>
<evidence type="ECO:0000313" key="11">
    <source>
        <dbReference type="Proteomes" id="UP000298246"/>
    </source>
</evidence>
<dbReference type="PRINTS" id="PR00260">
    <property type="entry name" value="CHEMTRNSDUCR"/>
</dbReference>